<reference evidence="3" key="2">
    <citation type="submission" date="2021-04" db="EMBL/GenBank/DDBJ databases">
        <authorList>
            <person name="Gilroy R."/>
        </authorList>
    </citation>
    <scope>NUCLEOTIDE SEQUENCE</scope>
    <source>
        <strain evidence="3">ChiHjej13B12-752</strain>
    </source>
</reference>
<proteinExistence type="predicted"/>
<gene>
    <name evidence="3" type="ORF">H9891_00545</name>
</gene>
<sequence>MARATKVIHKMEIDSEAQHERELRELEQLLTKHKELLGDILSIADKMKDRELLDMMNSSLGQGDRIIHRIVTALDDSETPQSIKNTLLMFQLLGTVNMTEIEPLVLKINTGVSKAAEYEHGNKKAGYAGLIGALKDPEVVEGANVLLQMLKGMGTQKDEEENIRPQTERVQNPGREMDEQKSEYAEGSKRPYGYALAAGAGALMMLPLILLRK</sequence>
<evidence type="ECO:0000256" key="2">
    <source>
        <dbReference type="SAM" id="Phobius"/>
    </source>
</evidence>
<dbReference type="AlphaFoldDB" id="A0A9D1TYQ9"/>
<evidence type="ECO:0000313" key="3">
    <source>
        <dbReference type="EMBL" id="HIW11641.1"/>
    </source>
</evidence>
<dbReference type="EMBL" id="DXHR01000002">
    <property type="protein sequence ID" value="HIW11641.1"/>
    <property type="molecule type" value="Genomic_DNA"/>
</dbReference>
<accession>A0A9D1TYQ9</accession>
<protein>
    <submittedName>
        <fullName evidence="3">DUF1641 domain-containing protein</fullName>
    </submittedName>
</protein>
<reference evidence="3" key="1">
    <citation type="journal article" date="2021" name="PeerJ">
        <title>Extensive microbial diversity within the chicken gut microbiome revealed by metagenomics and culture.</title>
        <authorList>
            <person name="Gilroy R."/>
            <person name="Ravi A."/>
            <person name="Getino M."/>
            <person name="Pursley I."/>
            <person name="Horton D.L."/>
            <person name="Alikhan N.F."/>
            <person name="Baker D."/>
            <person name="Gharbi K."/>
            <person name="Hall N."/>
            <person name="Watson M."/>
            <person name="Adriaenssens E.M."/>
            <person name="Foster-Nyarko E."/>
            <person name="Jarju S."/>
            <person name="Secka A."/>
            <person name="Antonio M."/>
            <person name="Oren A."/>
            <person name="Chaudhuri R.R."/>
            <person name="La Ragione R."/>
            <person name="Hildebrand F."/>
            <person name="Pallen M.J."/>
        </authorList>
    </citation>
    <scope>NUCLEOTIDE SEQUENCE</scope>
    <source>
        <strain evidence="3">ChiHjej13B12-752</strain>
    </source>
</reference>
<dbReference type="PANTHER" id="PTHR38433:SF1">
    <property type="entry name" value="DUF1641 DOMAIN-CONTAINING PROTEIN"/>
    <property type="match status" value="1"/>
</dbReference>
<name>A0A9D1TYQ9_9STAP</name>
<feature type="transmembrane region" description="Helical" evidence="2">
    <location>
        <begin position="192"/>
        <end position="211"/>
    </location>
</feature>
<feature type="compositionally biased region" description="Basic and acidic residues" evidence="1">
    <location>
        <begin position="175"/>
        <end position="186"/>
    </location>
</feature>
<keyword evidence="2" id="KW-0472">Membrane</keyword>
<evidence type="ECO:0000313" key="4">
    <source>
        <dbReference type="Proteomes" id="UP000823989"/>
    </source>
</evidence>
<dbReference type="Proteomes" id="UP000823989">
    <property type="component" value="Unassembled WGS sequence"/>
</dbReference>
<feature type="region of interest" description="Disordered" evidence="1">
    <location>
        <begin position="156"/>
        <end position="186"/>
    </location>
</feature>
<organism evidence="3 4">
    <name type="scientific">Candidatus Salinicoccus stercoripullorum</name>
    <dbReference type="NCBI Taxonomy" id="2838756"/>
    <lineage>
        <taxon>Bacteria</taxon>
        <taxon>Bacillati</taxon>
        <taxon>Bacillota</taxon>
        <taxon>Bacilli</taxon>
        <taxon>Bacillales</taxon>
        <taxon>Staphylococcaceae</taxon>
        <taxon>Salinicoccus</taxon>
    </lineage>
</organism>
<keyword evidence="2" id="KW-0812">Transmembrane</keyword>
<dbReference type="PANTHER" id="PTHR38433">
    <property type="match status" value="1"/>
</dbReference>
<dbReference type="Pfam" id="PF07849">
    <property type="entry name" value="DUF1641"/>
    <property type="match status" value="1"/>
</dbReference>
<comment type="caution">
    <text evidence="3">The sequence shown here is derived from an EMBL/GenBank/DDBJ whole genome shotgun (WGS) entry which is preliminary data.</text>
</comment>
<evidence type="ECO:0000256" key="1">
    <source>
        <dbReference type="SAM" id="MobiDB-lite"/>
    </source>
</evidence>
<dbReference type="InterPro" id="IPR012440">
    <property type="entry name" value="DUF1641"/>
</dbReference>
<keyword evidence="2" id="KW-1133">Transmembrane helix</keyword>